<dbReference type="RefSeq" id="WP_102212391.1">
    <property type="nucleotide sequence ID" value="NZ_PNHF01000007.1"/>
</dbReference>
<evidence type="ECO:0000256" key="1">
    <source>
        <dbReference type="SAM" id="MobiDB-lite"/>
    </source>
</evidence>
<protein>
    <submittedName>
        <fullName evidence="3">Uncharacterized protein</fullName>
    </submittedName>
</protein>
<evidence type="ECO:0000313" key="3">
    <source>
        <dbReference type="EMBL" id="PMC62726.1"/>
    </source>
</evidence>
<feature type="region of interest" description="Disordered" evidence="1">
    <location>
        <begin position="1"/>
        <end position="21"/>
    </location>
</feature>
<accession>A0A2N6T088</accession>
<organism evidence="3 4">
    <name type="scientific">Corynebacterium xerosis</name>
    <dbReference type="NCBI Taxonomy" id="1725"/>
    <lineage>
        <taxon>Bacteria</taxon>
        <taxon>Bacillati</taxon>
        <taxon>Actinomycetota</taxon>
        <taxon>Actinomycetes</taxon>
        <taxon>Mycobacteriales</taxon>
        <taxon>Corynebacteriaceae</taxon>
        <taxon>Corynebacterium</taxon>
    </lineage>
</organism>
<proteinExistence type="predicted"/>
<evidence type="ECO:0000256" key="2">
    <source>
        <dbReference type="SAM" id="Phobius"/>
    </source>
</evidence>
<feature type="transmembrane region" description="Helical" evidence="2">
    <location>
        <begin position="44"/>
        <end position="65"/>
    </location>
</feature>
<evidence type="ECO:0000313" key="4">
    <source>
        <dbReference type="Proteomes" id="UP000235363"/>
    </source>
</evidence>
<gene>
    <name evidence="3" type="ORF">CJ204_04335</name>
</gene>
<reference evidence="3 4" key="1">
    <citation type="submission" date="2017-09" db="EMBL/GenBank/DDBJ databases">
        <title>Bacterial strain isolated from the female urinary microbiota.</title>
        <authorList>
            <person name="Thomas-White K."/>
            <person name="Kumar N."/>
            <person name="Forster S."/>
            <person name="Putonti C."/>
            <person name="Lawley T."/>
            <person name="Wolfe A.J."/>
        </authorList>
    </citation>
    <scope>NUCLEOTIDE SEQUENCE [LARGE SCALE GENOMIC DNA]</scope>
    <source>
        <strain evidence="3 4">UMB0908</strain>
    </source>
</reference>
<sequence length="211" mass="22390">MADHLPGRDGPSPATASRTPDDLWRELRANGTVMLEPKRFELRSIAAGIAGVALLISLAGVILVLAGAAEVGLAAFGVTGFGLLIAGTLARISLFSRESQWVVDRRGLTIGGVGPIPWTDVAPTTSRMEQSLYDEGRSLTLVLPLTGHGSRRAALLPPHAQQVLDPGRSRALLGGERPMSAIRIPNMKGTPREDVARFLDGAMDLARRGFL</sequence>
<dbReference type="EMBL" id="PNHF01000007">
    <property type="protein sequence ID" value="PMC62726.1"/>
    <property type="molecule type" value="Genomic_DNA"/>
</dbReference>
<dbReference type="AlphaFoldDB" id="A0A2N6T088"/>
<name>A0A2N6T088_9CORY</name>
<feature type="transmembrane region" description="Helical" evidence="2">
    <location>
        <begin position="71"/>
        <end position="90"/>
    </location>
</feature>
<dbReference type="Proteomes" id="UP000235363">
    <property type="component" value="Unassembled WGS sequence"/>
</dbReference>
<keyword evidence="2" id="KW-1133">Transmembrane helix</keyword>
<keyword evidence="2" id="KW-0472">Membrane</keyword>
<keyword evidence="2" id="KW-0812">Transmembrane</keyword>
<comment type="caution">
    <text evidence="3">The sequence shown here is derived from an EMBL/GenBank/DDBJ whole genome shotgun (WGS) entry which is preliminary data.</text>
</comment>